<dbReference type="AlphaFoldDB" id="A0A182MZ36"/>
<organism evidence="1 2">
    <name type="scientific">Anopheles dirus</name>
    <dbReference type="NCBI Taxonomy" id="7168"/>
    <lineage>
        <taxon>Eukaryota</taxon>
        <taxon>Metazoa</taxon>
        <taxon>Ecdysozoa</taxon>
        <taxon>Arthropoda</taxon>
        <taxon>Hexapoda</taxon>
        <taxon>Insecta</taxon>
        <taxon>Pterygota</taxon>
        <taxon>Neoptera</taxon>
        <taxon>Endopterygota</taxon>
        <taxon>Diptera</taxon>
        <taxon>Nematocera</taxon>
        <taxon>Culicoidea</taxon>
        <taxon>Culicidae</taxon>
        <taxon>Anophelinae</taxon>
        <taxon>Anopheles</taxon>
    </lineage>
</organism>
<proteinExistence type="predicted"/>
<evidence type="ECO:0000313" key="2">
    <source>
        <dbReference type="Proteomes" id="UP000075884"/>
    </source>
</evidence>
<accession>A0A182MZ36</accession>
<sequence length="159" mass="17614">MLRSTLLPTREPFMWLLFQDTWSTRSRIAPVVGQATGHVGLYDGRLHRSVCSVQRRVRGVQMGVTMDDRARVKAGGVFLHHRRTMQAPVAVRTGGVAVVGGVRCAITQRRCIRQRSVVIVVVRTRVVDGMGQLGVSCLDDARNSQRGNSSNNQLRVGHE</sequence>
<reference evidence="2" key="1">
    <citation type="submission" date="2013-03" db="EMBL/GenBank/DDBJ databases">
        <title>The Genome Sequence of Anopheles dirus WRAIR2.</title>
        <authorList>
            <consortium name="The Broad Institute Genomics Platform"/>
            <person name="Neafsey D.E."/>
            <person name="Walton C."/>
            <person name="Walker B."/>
            <person name="Young S.K."/>
            <person name="Zeng Q."/>
            <person name="Gargeya S."/>
            <person name="Fitzgerald M."/>
            <person name="Haas B."/>
            <person name="Abouelleil A."/>
            <person name="Allen A.W."/>
            <person name="Alvarado L."/>
            <person name="Arachchi H.M."/>
            <person name="Berlin A.M."/>
            <person name="Chapman S.B."/>
            <person name="Gainer-Dewar J."/>
            <person name="Goldberg J."/>
            <person name="Griggs A."/>
            <person name="Gujja S."/>
            <person name="Hansen M."/>
            <person name="Howarth C."/>
            <person name="Imamovic A."/>
            <person name="Ireland A."/>
            <person name="Larimer J."/>
            <person name="McCowan C."/>
            <person name="Murphy C."/>
            <person name="Pearson M."/>
            <person name="Poon T.W."/>
            <person name="Priest M."/>
            <person name="Roberts A."/>
            <person name="Saif S."/>
            <person name="Shea T."/>
            <person name="Sisk P."/>
            <person name="Sykes S."/>
            <person name="Wortman J."/>
            <person name="Nusbaum C."/>
            <person name="Birren B."/>
        </authorList>
    </citation>
    <scope>NUCLEOTIDE SEQUENCE [LARGE SCALE GENOMIC DNA]</scope>
    <source>
        <strain evidence="2">WRAIR2</strain>
    </source>
</reference>
<protein>
    <submittedName>
        <fullName evidence="1">Uncharacterized protein</fullName>
    </submittedName>
</protein>
<dbReference type="VEuPathDB" id="VectorBase:ADIR000641"/>
<dbReference type="EnsemblMetazoa" id="ADIR000641-RA">
    <property type="protein sequence ID" value="ADIR000641-PA"/>
    <property type="gene ID" value="ADIR000641"/>
</dbReference>
<evidence type="ECO:0000313" key="1">
    <source>
        <dbReference type="EnsemblMetazoa" id="ADIR000641-PA"/>
    </source>
</evidence>
<reference evidence="1" key="2">
    <citation type="submission" date="2020-05" db="UniProtKB">
        <authorList>
            <consortium name="EnsemblMetazoa"/>
        </authorList>
    </citation>
    <scope>IDENTIFICATION</scope>
    <source>
        <strain evidence="1">WRAIR2</strain>
    </source>
</reference>
<dbReference type="Proteomes" id="UP000075884">
    <property type="component" value="Unassembled WGS sequence"/>
</dbReference>
<name>A0A182MZ36_9DIPT</name>
<keyword evidence="2" id="KW-1185">Reference proteome</keyword>